<dbReference type="PANTHER" id="PTHR43280:SF29">
    <property type="entry name" value="ARAC-FAMILY TRANSCRIPTIONAL REGULATOR"/>
    <property type="match status" value="1"/>
</dbReference>
<dbReference type="PROSITE" id="PS00041">
    <property type="entry name" value="HTH_ARAC_FAMILY_1"/>
    <property type="match status" value="1"/>
</dbReference>
<dbReference type="InterPro" id="IPR009057">
    <property type="entry name" value="Homeodomain-like_sf"/>
</dbReference>
<evidence type="ECO:0000313" key="6">
    <source>
        <dbReference type="EMBL" id="WGL16510.1"/>
    </source>
</evidence>
<sequence>MTETYFNINDVILILSIGLSIVLAISQPLYTTKNHLSKYLLAVFFLCIAIFDIGILLIWNEYIPKSEAILTATPYLYTVAALLKGPSLMLYVSSITDDNFRLQRYHWLHLIPAAIIAAVIVYFGIDLNLLRLDTFGLDNPTYRAIDYSLWFIKVVPFAYFAYALWVVWRYQKVVFTQNSSVNLEPIIWLYLLTGAYIASALWSLTLSFLAVMYRLPYGVTDNYINFILLIGIFFYSVALSPKLTAAKTEEKQDQPLNPSEKIASLVAKIMRGIKEEKLYLQPNINVEQFSEKIGLPYRDVSFAINRAFGTNFFEFINSYRVEEAKRYLSDENHLDMSVMEILLESGFNSKSSFQRFFKRLTGESPTEFRKKSLS</sequence>
<feature type="transmembrane region" description="Helical" evidence="4">
    <location>
        <begin position="74"/>
        <end position="93"/>
    </location>
</feature>
<dbReference type="Proteomes" id="UP001236500">
    <property type="component" value="Chromosome"/>
</dbReference>
<accession>A0ABY8NCT2</accession>
<feature type="transmembrane region" description="Helical" evidence="4">
    <location>
        <begin position="39"/>
        <end position="59"/>
    </location>
</feature>
<reference evidence="6 7" key="1">
    <citation type="submission" date="2023-02" db="EMBL/GenBank/DDBJ databases">
        <title>Description and genomic characterization of Microbulbifer bruguierae sp. nov., isolated from the sediment of mangrove plant Bruguiera sexangula.</title>
        <authorList>
            <person name="Long M."/>
        </authorList>
    </citation>
    <scope>NUCLEOTIDE SEQUENCE [LARGE SCALE GENOMIC DNA]</scope>
    <source>
        <strain evidence="6 7">H12</strain>
    </source>
</reference>
<dbReference type="PANTHER" id="PTHR43280">
    <property type="entry name" value="ARAC-FAMILY TRANSCRIPTIONAL REGULATOR"/>
    <property type="match status" value="1"/>
</dbReference>
<dbReference type="InterPro" id="IPR018062">
    <property type="entry name" value="HTH_AraC-typ_CS"/>
</dbReference>
<keyword evidence="4" id="KW-0472">Membrane</keyword>
<organism evidence="6 7">
    <name type="scientific">Microbulbifer bruguierae</name>
    <dbReference type="NCBI Taxonomy" id="3029061"/>
    <lineage>
        <taxon>Bacteria</taxon>
        <taxon>Pseudomonadati</taxon>
        <taxon>Pseudomonadota</taxon>
        <taxon>Gammaproteobacteria</taxon>
        <taxon>Cellvibrionales</taxon>
        <taxon>Microbulbiferaceae</taxon>
        <taxon>Microbulbifer</taxon>
    </lineage>
</organism>
<keyword evidence="4" id="KW-0812">Transmembrane</keyword>
<evidence type="ECO:0000256" key="1">
    <source>
        <dbReference type="ARBA" id="ARBA00023015"/>
    </source>
</evidence>
<evidence type="ECO:0000259" key="5">
    <source>
        <dbReference type="PROSITE" id="PS01124"/>
    </source>
</evidence>
<feature type="domain" description="HTH araC/xylS-type" evidence="5">
    <location>
        <begin position="263"/>
        <end position="371"/>
    </location>
</feature>
<dbReference type="SMART" id="SM00342">
    <property type="entry name" value="HTH_ARAC"/>
    <property type="match status" value="1"/>
</dbReference>
<dbReference type="PROSITE" id="PS01124">
    <property type="entry name" value="HTH_ARAC_FAMILY_2"/>
    <property type="match status" value="1"/>
</dbReference>
<dbReference type="InterPro" id="IPR020449">
    <property type="entry name" value="Tscrpt_reg_AraC-type_HTH"/>
</dbReference>
<name>A0ABY8NCT2_9GAMM</name>
<evidence type="ECO:0000256" key="4">
    <source>
        <dbReference type="SAM" id="Phobius"/>
    </source>
</evidence>
<keyword evidence="1" id="KW-0805">Transcription regulation</keyword>
<keyword evidence="4" id="KW-1133">Transmembrane helix</keyword>
<proteinExistence type="predicted"/>
<evidence type="ECO:0000256" key="2">
    <source>
        <dbReference type="ARBA" id="ARBA00023125"/>
    </source>
</evidence>
<evidence type="ECO:0000256" key="3">
    <source>
        <dbReference type="ARBA" id="ARBA00023163"/>
    </source>
</evidence>
<keyword evidence="2" id="KW-0238">DNA-binding</keyword>
<feature type="transmembrane region" description="Helical" evidence="4">
    <location>
        <begin position="105"/>
        <end position="125"/>
    </location>
</feature>
<dbReference type="PRINTS" id="PR00032">
    <property type="entry name" value="HTHARAC"/>
</dbReference>
<gene>
    <name evidence="6" type="ORF">PVT68_17320</name>
</gene>
<feature type="transmembrane region" description="Helical" evidence="4">
    <location>
        <begin position="12"/>
        <end position="30"/>
    </location>
</feature>
<dbReference type="SUPFAM" id="SSF46689">
    <property type="entry name" value="Homeodomain-like"/>
    <property type="match status" value="1"/>
</dbReference>
<feature type="transmembrane region" description="Helical" evidence="4">
    <location>
        <begin position="188"/>
        <end position="211"/>
    </location>
</feature>
<evidence type="ECO:0000313" key="7">
    <source>
        <dbReference type="Proteomes" id="UP001236500"/>
    </source>
</evidence>
<feature type="transmembrane region" description="Helical" evidence="4">
    <location>
        <begin position="223"/>
        <end position="241"/>
    </location>
</feature>
<dbReference type="InterPro" id="IPR018060">
    <property type="entry name" value="HTH_AraC"/>
</dbReference>
<dbReference type="RefSeq" id="WP_280320305.1">
    <property type="nucleotide sequence ID" value="NZ_CP118605.1"/>
</dbReference>
<dbReference type="Gene3D" id="1.10.10.60">
    <property type="entry name" value="Homeodomain-like"/>
    <property type="match status" value="1"/>
</dbReference>
<feature type="transmembrane region" description="Helical" evidence="4">
    <location>
        <begin position="147"/>
        <end position="168"/>
    </location>
</feature>
<keyword evidence="3" id="KW-0804">Transcription</keyword>
<dbReference type="EMBL" id="CP118605">
    <property type="protein sequence ID" value="WGL16510.1"/>
    <property type="molecule type" value="Genomic_DNA"/>
</dbReference>
<dbReference type="Pfam" id="PF12833">
    <property type="entry name" value="HTH_18"/>
    <property type="match status" value="1"/>
</dbReference>
<keyword evidence="7" id="KW-1185">Reference proteome</keyword>
<protein>
    <submittedName>
        <fullName evidence="6">Helix-turn-helix domain-containing protein</fullName>
    </submittedName>
</protein>